<name>A0A1J5QGQ1_9ZZZZ</name>
<accession>A0A1J5QGQ1</accession>
<sequence>MAIIHHHQRAIAFGQRGDLWQRRQKPVHREHAIRRDQDEPRAIGTGPLQLRLQIAHVGICIAIALRLAQPYAVDDRGMVQRIRNHRVLWPQQWLEQPAIRVKARREQD</sequence>
<organism evidence="1">
    <name type="scientific">mine drainage metagenome</name>
    <dbReference type="NCBI Taxonomy" id="410659"/>
    <lineage>
        <taxon>unclassified sequences</taxon>
        <taxon>metagenomes</taxon>
        <taxon>ecological metagenomes</taxon>
    </lineage>
</organism>
<evidence type="ECO:0000313" key="1">
    <source>
        <dbReference type="EMBL" id="OIQ75157.1"/>
    </source>
</evidence>
<gene>
    <name evidence="1" type="ORF">GALL_431800</name>
</gene>
<dbReference type="AlphaFoldDB" id="A0A1J5QGQ1"/>
<reference evidence="1" key="1">
    <citation type="submission" date="2016-10" db="EMBL/GenBank/DDBJ databases">
        <title>Sequence of Gallionella enrichment culture.</title>
        <authorList>
            <person name="Poehlein A."/>
            <person name="Muehling M."/>
            <person name="Daniel R."/>
        </authorList>
    </citation>
    <scope>NUCLEOTIDE SEQUENCE</scope>
</reference>
<dbReference type="EMBL" id="MLJW01002257">
    <property type="protein sequence ID" value="OIQ75157.1"/>
    <property type="molecule type" value="Genomic_DNA"/>
</dbReference>
<proteinExistence type="predicted"/>
<comment type="caution">
    <text evidence="1">The sequence shown here is derived from an EMBL/GenBank/DDBJ whole genome shotgun (WGS) entry which is preliminary data.</text>
</comment>
<protein>
    <submittedName>
        <fullName evidence="1">Uncharacterized protein</fullName>
    </submittedName>
</protein>